<evidence type="ECO:0000256" key="6">
    <source>
        <dbReference type="ARBA" id="ARBA00022777"/>
    </source>
</evidence>
<dbReference type="PANTHER" id="PTHR43711:SF28">
    <property type="entry name" value="SENSOR HISTIDINE KINASE YXDK"/>
    <property type="match status" value="1"/>
</dbReference>
<dbReference type="SUPFAM" id="SSF158472">
    <property type="entry name" value="HAMP domain-like"/>
    <property type="match status" value="1"/>
</dbReference>
<dbReference type="PRINTS" id="PR00344">
    <property type="entry name" value="BCTRLSENSOR"/>
</dbReference>
<feature type="domain" description="Histidine kinase" evidence="10">
    <location>
        <begin position="255"/>
        <end position="469"/>
    </location>
</feature>
<comment type="subcellular location">
    <subcellularLocation>
        <location evidence="2">Membrane</location>
    </subcellularLocation>
</comment>
<dbReference type="Pfam" id="PF02518">
    <property type="entry name" value="HATPase_c"/>
    <property type="match status" value="1"/>
</dbReference>
<keyword evidence="4" id="KW-0597">Phosphoprotein</keyword>
<feature type="transmembrane region" description="Helical" evidence="9">
    <location>
        <begin position="169"/>
        <end position="191"/>
    </location>
</feature>
<dbReference type="EMBL" id="CP062983">
    <property type="protein sequence ID" value="QPC82355.1"/>
    <property type="molecule type" value="Genomic_DNA"/>
</dbReference>
<dbReference type="InterPro" id="IPR050736">
    <property type="entry name" value="Sensor_HK_Regulatory"/>
</dbReference>
<evidence type="ECO:0000256" key="4">
    <source>
        <dbReference type="ARBA" id="ARBA00022553"/>
    </source>
</evidence>
<dbReference type="Pfam" id="PF00512">
    <property type="entry name" value="HisKA"/>
    <property type="match status" value="1"/>
</dbReference>
<dbReference type="KEGG" id="pmet:G4Y79_22155"/>
<dbReference type="SMART" id="SM00387">
    <property type="entry name" value="HATPase_c"/>
    <property type="match status" value="1"/>
</dbReference>
<dbReference type="CDD" id="cd16922">
    <property type="entry name" value="HATPase_EvgS-ArcB-TorS-like"/>
    <property type="match status" value="1"/>
</dbReference>
<keyword evidence="5" id="KW-0808">Transferase</keyword>
<evidence type="ECO:0000256" key="5">
    <source>
        <dbReference type="ARBA" id="ARBA00022679"/>
    </source>
</evidence>
<dbReference type="FunFam" id="1.10.287.130:FF:000001">
    <property type="entry name" value="Two-component sensor histidine kinase"/>
    <property type="match status" value="1"/>
</dbReference>
<organism evidence="12 13">
    <name type="scientific">Phototrophicus methaneseepsis</name>
    <dbReference type="NCBI Taxonomy" id="2710758"/>
    <lineage>
        <taxon>Bacteria</taxon>
        <taxon>Bacillati</taxon>
        <taxon>Chloroflexota</taxon>
        <taxon>Candidatus Thermofontia</taxon>
        <taxon>Phototrophicales</taxon>
        <taxon>Phototrophicaceae</taxon>
        <taxon>Phototrophicus</taxon>
    </lineage>
</organism>
<dbReference type="Gene3D" id="1.10.287.130">
    <property type="match status" value="1"/>
</dbReference>
<dbReference type="CDD" id="cd00082">
    <property type="entry name" value="HisKA"/>
    <property type="match status" value="1"/>
</dbReference>
<proteinExistence type="predicted"/>
<dbReference type="Gene3D" id="6.10.340.10">
    <property type="match status" value="1"/>
</dbReference>
<dbReference type="InterPro" id="IPR003594">
    <property type="entry name" value="HATPase_dom"/>
</dbReference>
<gene>
    <name evidence="12" type="ORF">G4Y79_22155</name>
</gene>
<dbReference type="InterPro" id="IPR005467">
    <property type="entry name" value="His_kinase_dom"/>
</dbReference>
<evidence type="ECO:0000256" key="8">
    <source>
        <dbReference type="ARBA" id="ARBA00023136"/>
    </source>
</evidence>
<keyword evidence="9" id="KW-0812">Transmembrane</keyword>
<dbReference type="SMART" id="SM00388">
    <property type="entry name" value="HisKA"/>
    <property type="match status" value="1"/>
</dbReference>
<dbReference type="CDD" id="cd06225">
    <property type="entry name" value="HAMP"/>
    <property type="match status" value="1"/>
</dbReference>
<accession>A0A7S8E8L6</accession>
<dbReference type="AlphaFoldDB" id="A0A7S8E8L6"/>
<keyword evidence="7" id="KW-0902">Two-component regulatory system</keyword>
<keyword evidence="9" id="KW-1133">Transmembrane helix</keyword>
<evidence type="ECO:0000256" key="2">
    <source>
        <dbReference type="ARBA" id="ARBA00004370"/>
    </source>
</evidence>
<keyword evidence="6 12" id="KW-0418">Kinase</keyword>
<feature type="domain" description="HAMP" evidence="11">
    <location>
        <begin position="193"/>
        <end position="247"/>
    </location>
</feature>
<evidence type="ECO:0000259" key="10">
    <source>
        <dbReference type="PROSITE" id="PS50109"/>
    </source>
</evidence>
<dbReference type="SUPFAM" id="SSF47384">
    <property type="entry name" value="Homodimeric domain of signal transducing histidine kinase"/>
    <property type="match status" value="1"/>
</dbReference>
<dbReference type="Gene3D" id="3.30.565.10">
    <property type="entry name" value="Histidine kinase-like ATPase, C-terminal domain"/>
    <property type="match status" value="1"/>
</dbReference>
<name>A0A7S8E8L6_9CHLR</name>
<dbReference type="InterPro" id="IPR004358">
    <property type="entry name" value="Sig_transdc_His_kin-like_C"/>
</dbReference>
<keyword evidence="13" id="KW-1185">Reference proteome</keyword>
<dbReference type="EC" id="2.7.13.3" evidence="3"/>
<evidence type="ECO:0000256" key="9">
    <source>
        <dbReference type="SAM" id="Phobius"/>
    </source>
</evidence>
<dbReference type="InterPro" id="IPR036097">
    <property type="entry name" value="HisK_dim/P_sf"/>
</dbReference>
<dbReference type="PROSITE" id="PS50109">
    <property type="entry name" value="HIS_KIN"/>
    <property type="match status" value="1"/>
</dbReference>
<evidence type="ECO:0000313" key="12">
    <source>
        <dbReference type="EMBL" id="QPC82355.1"/>
    </source>
</evidence>
<sequence length="485" mass="53840">MTIRTRLALAYSGLLIAVILVFGLTIVTISRVTILDTIDDVLDRTARDVIASISVSDATEFDSMGQRVEFETDEIFSAAGIAIQVWHTYDGDGALETPILLRSSQNITGRADPLDTEALYTTEHLHSSQIHTKVTERVVTHPLFHLGRQIGVVQVASYIQPLEDANETLLGVTVIAAAVSIAVSILLNMWLSNQTLKPINRITRAAASIAEAEDLSTRLTWDGPIDELGRLTEVFNHMMVRLERLFAVQQRFVGDVSHELRTPLTSILGNVELMMRYGADEESLEAVHREANRMSRMVNDLLMLARADYGELKVDLEPTDLEAITLEVYEHITMLTQKRSLKIKLERLESARISGNGDRLRQLMLNLVNNAIKFTPDGGTIKLATYSEGDQAVLTVTDTGIGISEKDQQHIFDRFFQADNSRTQRTEDDGAGLGLSIALWIVKSHNGKITVESAEGEGTTFRVTFPLLPKAQTTTTMNHKQLPMF</sequence>
<evidence type="ECO:0000313" key="13">
    <source>
        <dbReference type="Proteomes" id="UP000594468"/>
    </source>
</evidence>
<evidence type="ECO:0000256" key="3">
    <source>
        <dbReference type="ARBA" id="ARBA00012438"/>
    </source>
</evidence>
<dbReference type="GO" id="GO:0016020">
    <property type="term" value="C:membrane"/>
    <property type="evidence" value="ECO:0007669"/>
    <property type="project" value="UniProtKB-SubCell"/>
</dbReference>
<protein>
    <recommendedName>
        <fullName evidence="3">histidine kinase</fullName>
        <ecNumber evidence="3">2.7.13.3</ecNumber>
    </recommendedName>
</protein>
<evidence type="ECO:0000256" key="1">
    <source>
        <dbReference type="ARBA" id="ARBA00000085"/>
    </source>
</evidence>
<feature type="transmembrane region" description="Helical" evidence="9">
    <location>
        <begin position="7"/>
        <end position="29"/>
    </location>
</feature>
<dbReference type="PROSITE" id="PS50885">
    <property type="entry name" value="HAMP"/>
    <property type="match status" value="1"/>
</dbReference>
<dbReference type="Pfam" id="PF00672">
    <property type="entry name" value="HAMP"/>
    <property type="match status" value="1"/>
</dbReference>
<dbReference type="GO" id="GO:0000155">
    <property type="term" value="F:phosphorelay sensor kinase activity"/>
    <property type="evidence" value="ECO:0007669"/>
    <property type="project" value="InterPro"/>
</dbReference>
<dbReference type="FunFam" id="3.30.565.10:FF:000006">
    <property type="entry name" value="Sensor histidine kinase WalK"/>
    <property type="match status" value="1"/>
</dbReference>
<dbReference type="InterPro" id="IPR003660">
    <property type="entry name" value="HAMP_dom"/>
</dbReference>
<evidence type="ECO:0000259" key="11">
    <source>
        <dbReference type="PROSITE" id="PS50885"/>
    </source>
</evidence>
<dbReference type="SMART" id="SM00304">
    <property type="entry name" value="HAMP"/>
    <property type="match status" value="1"/>
</dbReference>
<dbReference type="PANTHER" id="PTHR43711">
    <property type="entry name" value="TWO-COMPONENT HISTIDINE KINASE"/>
    <property type="match status" value="1"/>
</dbReference>
<dbReference type="SUPFAM" id="SSF55874">
    <property type="entry name" value="ATPase domain of HSP90 chaperone/DNA topoisomerase II/histidine kinase"/>
    <property type="match status" value="1"/>
</dbReference>
<dbReference type="InterPro" id="IPR003661">
    <property type="entry name" value="HisK_dim/P_dom"/>
</dbReference>
<dbReference type="InterPro" id="IPR036890">
    <property type="entry name" value="HATPase_C_sf"/>
</dbReference>
<evidence type="ECO:0000256" key="7">
    <source>
        <dbReference type="ARBA" id="ARBA00023012"/>
    </source>
</evidence>
<keyword evidence="8 9" id="KW-0472">Membrane</keyword>
<dbReference type="Proteomes" id="UP000594468">
    <property type="component" value="Chromosome"/>
</dbReference>
<dbReference type="RefSeq" id="WP_195170424.1">
    <property type="nucleotide sequence ID" value="NZ_CP062983.1"/>
</dbReference>
<comment type="catalytic activity">
    <reaction evidence="1">
        <text>ATP + protein L-histidine = ADP + protein N-phospho-L-histidine.</text>
        <dbReference type="EC" id="2.7.13.3"/>
    </reaction>
</comment>
<reference evidence="12 13" key="1">
    <citation type="submission" date="2020-02" db="EMBL/GenBank/DDBJ databases">
        <authorList>
            <person name="Zheng R.K."/>
            <person name="Sun C.M."/>
        </authorList>
    </citation>
    <scope>NUCLEOTIDE SEQUENCE [LARGE SCALE GENOMIC DNA]</scope>
    <source>
        <strain evidence="13">rifampicinis</strain>
    </source>
</reference>